<gene>
    <name evidence="2" type="ORF">B0H16DRAFT_1458404</name>
</gene>
<reference evidence="2" key="1">
    <citation type="submission" date="2023-03" db="EMBL/GenBank/DDBJ databases">
        <title>Massive genome expansion in bonnet fungi (Mycena s.s.) driven by repeated elements and novel gene families across ecological guilds.</title>
        <authorList>
            <consortium name="Lawrence Berkeley National Laboratory"/>
            <person name="Harder C.B."/>
            <person name="Miyauchi S."/>
            <person name="Viragh M."/>
            <person name="Kuo A."/>
            <person name="Thoen E."/>
            <person name="Andreopoulos B."/>
            <person name="Lu D."/>
            <person name="Skrede I."/>
            <person name="Drula E."/>
            <person name="Henrissat B."/>
            <person name="Morin E."/>
            <person name="Kohler A."/>
            <person name="Barry K."/>
            <person name="LaButti K."/>
            <person name="Morin E."/>
            <person name="Salamov A."/>
            <person name="Lipzen A."/>
            <person name="Mereny Z."/>
            <person name="Hegedus B."/>
            <person name="Baldrian P."/>
            <person name="Stursova M."/>
            <person name="Weitz H."/>
            <person name="Taylor A."/>
            <person name="Grigoriev I.V."/>
            <person name="Nagy L.G."/>
            <person name="Martin F."/>
            <person name="Kauserud H."/>
        </authorList>
    </citation>
    <scope>NUCLEOTIDE SEQUENCE</scope>
    <source>
        <strain evidence="2">CBHHK182m</strain>
    </source>
</reference>
<sequence>MPQDGLAARRPPRSYPERRGSEIVGAEKPIAAAGSARQWGSSCARRGVHPPASRQVQIRIDGSSGQLSTSDQNLSSDSRKTEGKPVADVFMSRNVDAEFPIHPQTVFIAARPLSGRENFLFQFDLQPKAFLFSPARSSSTAFNIAPFLIPTLNFFDPENSRLPATLYSGNIGVSIQIHVAVEYMARADINDPVPPVTAPLTTLRSLTAVRVRRSSDLASPIAIIQPPGNGHRRIVATHQVMISTGSHVKYVLKVEYGEPHRDLHSGSGLARLLINDLARRAGLLKAQPAPNTLSAWGGLHILGFNYPPLFQRPGRRKQVRVGEGRGPRLRDANDALNGREGRRQSVRRYDLELWKSFEARRDVVSAAITEPRGLGMVDKWKT</sequence>
<feature type="region of interest" description="Disordered" evidence="1">
    <location>
        <begin position="316"/>
        <end position="341"/>
    </location>
</feature>
<comment type="caution">
    <text evidence="2">The sequence shown here is derived from an EMBL/GenBank/DDBJ whole genome shotgun (WGS) entry which is preliminary data.</text>
</comment>
<feature type="region of interest" description="Disordered" evidence="1">
    <location>
        <begin position="1"/>
        <end position="83"/>
    </location>
</feature>
<evidence type="ECO:0000256" key="1">
    <source>
        <dbReference type="SAM" id="MobiDB-lite"/>
    </source>
</evidence>
<dbReference type="AlphaFoldDB" id="A0AAD7J582"/>
<keyword evidence="3" id="KW-1185">Reference proteome</keyword>
<accession>A0AAD7J582</accession>
<feature type="compositionally biased region" description="Basic and acidic residues" evidence="1">
    <location>
        <begin position="320"/>
        <end position="341"/>
    </location>
</feature>
<evidence type="ECO:0000313" key="2">
    <source>
        <dbReference type="EMBL" id="KAJ7755867.1"/>
    </source>
</evidence>
<organism evidence="2 3">
    <name type="scientific">Mycena metata</name>
    <dbReference type="NCBI Taxonomy" id="1033252"/>
    <lineage>
        <taxon>Eukaryota</taxon>
        <taxon>Fungi</taxon>
        <taxon>Dikarya</taxon>
        <taxon>Basidiomycota</taxon>
        <taxon>Agaricomycotina</taxon>
        <taxon>Agaricomycetes</taxon>
        <taxon>Agaricomycetidae</taxon>
        <taxon>Agaricales</taxon>
        <taxon>Marasmiineae</taxon>
        <taxon>Mycenaceae</taxon>
        <taxon>Mycena</taxon>
    </lineage>
</organism>
<evidence type="ECO:0000313" key="3">
    <source>
        <dbReference type="Proteomes" id="UP001215598"/>
    </source>
</evidence>
<name>A0AAD7J582_9AGAR</name>
<proteinExistence type="predicted"/>
<feature type="compositionally biased region" description="Polar residues" evidence="1">
    <location>
        <begin position="63"/>
        <end position="76"/>
    </location>
</feature>
<protein>
    <submittedName>
        <fullName evidence="2">Uncharacterized protein</fullName>
    </submittedName>
</protein>
<dbReference type="Proteomes" id="UP001215598">
    <property type="component" value="Unassembled WGS sequence"/>
</dbReference>
<dbReference type="EMBL" id="JARKIB010000048">
    <property type="protein sequence ID" value="KAJ7755867.1"/>
    <property type="molecule type" value="Genomic_DNA"/>
</dbReference>